<evidence type="ECO:0000313" key="2">
    <source>
        <dbReference type="EMBL" id="QHT35250.1"/>
    </source>
</evidence>
<protein>
    <submittedName>
        <fullName evidence="2">Uncharacterized protein</fullName>
    </submittedName>
</protein>
<feature type="region of interest" description="Disordered" evidence="1">
    <location>
        <begin position="318"/>
        <end position="391"/>
    </location>
</feature>
<proteinExistence type="predicted"/>
<dbReference type="AlphaFoldDB" id="A0A6C0F5P0"/>
<reference evidence="2" key="1">
    <citation type="journal article" date="2020" name="Nature">
        <title>Giant virus diversity and host interactions through global metagenomics.</title>
        <authorList>
            <person name="Schulz F."/>
            <person name="Roux S."/>
            <person name="Paez-Espino D."/>
            <person name="Jungbluth S."/>
            <person name="Walsh D.A."/>
            <person name="Denef V.J."/>
            <person name="McMahon K.D."/>
            <person name="Konstantinidis K.T."/>
            <person name="Eloe-Fadrosh E.A."/>
            <person name="Kyrpides N.C."/>
            <person name="Woyke T."/>
        </authorList>
    </citation>
    <scope>NUCLEOTIDE SEQUENCE</scope>
    <source>
        <strain evidence="2">GVMAG-M-3300009180-1</strain>
    </source>
</reference>
<dbReference type="EMBL" id="MN739015">
    <property type="protein sequence ID" value="QHT35250.1"/>
    <property type="molecule type" value="Genomic_DNA"/>
</dbReference>
<feature type="compositionally biased region" description="Basic and acidic residues" evidence="1">
    <location>
        <begin position="318"/>
        <end position="328"/>
    </location>
</feature>
<name>A0A6C0F5P0_9ZZZZ</name>
<accession>A0A6C0F5P0</accession>
<sequence length="391" mass="44369">MSVPDNFKSIIHDFTVDLSTTFPEFSDKWRKWTDATPEECKELFEYCLTVFPERFFDIMYQNVEIFEAKNDTNTKFLPDVDFKTLYNCDGVSENTKKTIWKYLQLILFNVIGSIDDKTKFGDAASIFDGIDENVLQEKLKETMAGIGDFFKEANNAAGQGEGEGEKHEFTFGPEDGMPNMEGIHEHLKGIFDGKIGKLAKELAEEISGDFNDLVGDTPENTQDVLKNLMKNPKKMMGLVKKVGDRLTEKMDSGEISKEEIMKEAGDIMAKMKEMGGGADKLNELFKQFAGKNMRVDTNAMDRMTKKEEIKERMRKKMEANKATMEKGAEPNSYVYRVPGEEQARSSAQQKIDDDKLIAELGNLEKPVHSKVKKTDGKKKNDKGKNKNTDKK</sequence>
<feature type="compositionally biased region" description="Basic and acidic residues" evidence="1">
    <location>
        <begin position="372"/>
        <end position="391"/>
    </location>
</feature>
<organism evidence="2">
    <name type="scientific">viral metagenome</name>
    <dbReference type="NCBI Taxonomy" id="1070528"/>
    <lineage>
        <taxon>unclassified sequences</taxon>
        <taxon>metagenomes</taxon>
        <taxon>organismal metagenomes</taxon>
    </lineage>
</organism>
<evidence type="ECO:0000256" key="1">
    <source>
        <dbReference type="SAM" id="MobiDB-lite"/>
    </source>
</evidence>